<protein>
    <submittedName>
        <fullName evidence="2">FliM/FliN family flagellar motor switch protein</fullName>
    </submittedName>
</protein>
<keyword evidence="2" id="KW-0969">Cilium</keyword>
<dbReference type="Pfam" id="PF01052">
    <property type="entry name" value="FliMN_C"/>
    <property type="match status" value="1"/>
</dbReference>
<evidence type="ECO:0000313" key="2">
    <source>
        <dbReference type="EMBL" id="MFK2918151.1"/>
    </source>
</evidence>
<dbReference type="Proteomes" id="UP001620408">
    <property type="component" value="Unassembled WGS sequence"/>
</dbReference>
<dbReference type="InterPro" id="IPR036429">
    <property type="entry name" value="SpoA-like_sf"/>
</dbReference>
<keyword evidence="3" id="KW-1185">Reference proteome</keyword>
<dbReference type="SUPFAM" id="SSF101801">
    <property type="entry name" value="Surface presentation of antigens (SPOA)"/>
    <property type="match status" value="1"/>
</dbReference>
<gene>
    <name evidence="2" type="ORF">ISS97_12835</name>
</gene>
<dbReference type="RefSeq" id="WP_379983906.1">
    <property type="nucleotide sequence ID" value="NZ_JADIKD010000011.1"/>
</dbReference>
<evidence type="ECO:0000313" key="3">
    <source>
        <dbReference type="Proteomes" id="UP001620408"/>
    </source>
</evidence>
<keyword evidence="2" id="KW-0282">Flagellum</keyword>
<accession>A0ABW8K5K7</accession>
<reference evidence="2 3" key="1">
    <citation type="submission" date="2020-10" db="EMBL/GenBank/DDBJ databases">
        <title>Phylogeny of dyella-like bacteria.</title>
        <authorList>
            <person name="Fu J."/>
        </authorList>
    </citation>
    <scope>NUCLEOTIDE SEQUENCE [LARGE SCALE GENOMIC DNA]</scope>
    <source>
        <strain evidence="2 3">BB4</strain>
    </source>
</reference>
<name>A0ABW8K5K7_9GAMM</name>
<dbReference type="EMBL" id="JADIKD010000011">
    <property type="protein sequence ID" value="MFK2918151.1"/>
    <property type="molecule type" value="Genomic_DNA"/>
</dbReference>
<sequence length="223" mass="23802">MVKHVGIGSYVANHRDAAWRAYSTPGGSLAIRMDRCLLLAMLGYHYGDKGAMKVDATVPETETEQRFGVATGLALLEVLRSCAMTVAEGGLTPAPQRTPGTGDRVIRMEIEEGRLALSGILEIALDDASLGLIFASASPRRVTAAPVAKTETPLAERLPVAMSARMLTKEVFLDDVMRLQTGDVMPVRLPDTAEVFVGDTLLFQAAVAEHGGSLCLTSFENAE</sequence>
<organism evidence="2 3">
    <name type="scientific">Dyella koreensis</name>
    <dbReference type="NCBI Taxonomy" id="311235"/>
    <lineage>
        <taxon>Bacteria</taxon>
        <taxon>Pseudomonadati</taxon>
        <taxon>Pseudomonadota</taxon>
        <taxon>Gammaproteobacteria</taxon>
        <taxon>Lysobacterales</taxon>
        <taxon>Rhodanobacteraceae</taxon>
        <taxon>Dyella</taxon>
    </lineage>
</organism>
<proteinExistence type="predicted"/>
<keyword evidence="2" id="KW-0966">Cell projection</keyword>
<evidence type="ECO:0000259" key="1">
    <source>
        <dbReference type="Pfam" id="PF01052"/>
    </source>
</evidence>
<comment type="caution">
    <text evidence="2">The sequence shown here is derived from an EMBL/GenBank/DDBJ whole genome shotgun (WGS) entry which is preliminary data.</text>
</comment>
<dbReference type="InterPro" id="IPR001543">
    <property type="entry name" value="FliN-like_C"/>
</dbReference>
<feature type="domain" description="Flagellar motor switch protein FliN-like C-terminal" evidence="1">
    <location>
        <begin position="157"/>
        <end position="215"/>
    </location>
</feature>